<name>A0A1T5LCP3_9FIRM</name>
<evidence type="ECO:0000313" key="9">
    <source>
        <dbReference type="EMBL" id="SKC73475.1"/>
    </source>
</evidence>
<dbReference type="PANTHER" id="PTHR30572:SF4">
    <property type="entry name" value="ABC TRANSPORTER PERMEASE YTRF"/>
    <property type="match status" value="1"/>
</dbReference>
<dbReference type="EMBL" id="FUZT01000006">
    <property type="protein sequence ID" value="SKC73475.1"/>
    <property type="molecule type" value="Genomic_DNA"/>
</dbReference>
<proteinExistence type="inferred from homology"/>
<dbReference type="AlphaFoldDB" id="A0A1T5LCP3"/>
<feature type="transmembrane region" description="Helical" evidence="7">
    <location>
        <begin position="253"/>
        <end position="278"/>
    </location>
</feature>
<keyword evidence="4 7" id="KW-1133">Transmembrane helix</keyword>
<protein>
    <submittedName>
        <fullName evidence="9">ABC-type transport system, involved in lipoprotein release, permease component</fullName>
    </submittedName>
</protein>
<feature type="transmembrane region" description="Helical" evidence="7">
    <location>
        <begin position="30"/>
        <end position="52"/>
    </location>
</feature>
<feature type="transmembrane region" description="Helical" evidence="7">
    <location>
        <begin position="662"/>
        <end position="683"/>
    </location>
</feature>
<feature type="transmembrane region" description="Helical" evidence="7">
    <location>
        <begin position="714"/>
        <end position="735"/>
    </location>
</feature>
<evidence type="ECO:0000313" key="10">
    <source>
        <dbReference type="Proteomes" id="UP000190285"/>
    </source>
</evidence>
<reference evidence="9 10" key="1">
    <citation type="submission" date="2017-02" db="EMBL/GenBank/DDBJ databases">
        <authorList>
            <person name="Peterson S.W."/>
        </authorList>
    </citation>
    <scope>NUCLEOTIDE SEQUENCE [LARGE SCALE GENOMIC DNA]</scope>
    <source>
        <strain evidence="9 10">M1</strain>
    </source>
</reference>
<keyword evidence="2" id="KW-1003">Cell membrane</keyword>
<evidence type="ECO:0000256" key="1">
    <source>
        <dbReference type="ARBA" id="ARBA00004651"/>
    </source>
</evidence>
<dbReference type="Proteomes" id="UP000190285">
    <property type="component" value="Unassembled WGS sequence"/>
</dbReference>
<accession>A0A1T5LCP3</accession>
<comment type="similarity">
    <text evidence="6">Belongs to the ABC-4 integral membrane protein family.</text>
</comment>
<gene>
    <name evidence="9" type="ORF">SAMN02194393_02732</name>
</gene>
<evidence type="ECO:0000256" key="7">
    <source>
        <dbReference type="SAM" id="Phobius"/>
    </source>
</evidence>
<sequence>MNDILFGNNNKSIVKKLAYKSLKADKRRRWIIIVTIAFTTVLLSSLCFYLSAQKAELEERIRGHYQAGCVDISQELINTLSESPKVEQWGVAKRIGLIRYQDTNLSVLYEDENQMKLAKRPPIEGNLPQKETDIMVEQDFLKYFNLPQSIGQTILLDLGDGAKREYTITGIMQSDNASRSFMVLLSRAYAIAHSPEKPVFEFRFRFADDNTENKDVLKNQIKDFLLANGVPEDKIFYSSNYFGMIDLQASGRVMLYIVGTLLVIACSVVIYNIFYISVAGKIRVYGRLKAIGATTKQLKGIVRRETIVLLLYAVPLGVLLSGVAIFAMRPEYWVWQENLQSSLGVAIVMFLAVAVSTRVPIRLAGRVSAIEAVRSNPYSDKSKSVSLRLHRRITPVSLAGMNFERNRKKSVFTFISLGLTAIMFMCIASLAVSIDVNSMASSQLSGGNYMLTLKLNDMEEEQTLLKENPLNENLYKRLTSLEAVNSITRYNSSYIQVELPKKTAGIAFTGLTENQMSKFFPENFEMEGTAEYSALLKQNGVIVGDDENLLKKLFGYSPQIGDTLHCSSFDGQSMELPVLGIAKGTVNPAVAASFFYVTDETLKQFYPETNNFNTAWYIYADYDSDTLRKNIFEVVDDARIDITTKQDIADRLQPSLDQSIKAAYILATFLFVFALINLINTLMTNLIARQQELSILQSIGMSFRQMAVMLSAECLWYVVITLIIAITAGTAAGMLLCSKLNQMGVFGVLTYRFPFLEAAVFTAILMVIHLCYSVVAVRYMKKQPLLERVNSME</sequence>
<comment type="subcellular location">
    <subcellularLocation>
        <location evidence="1">Cell membrane</location>
        <topology evidence="1">Multi-pass membrane protein</topology>
    </subcellularLocation>
</comment>
<dbReference type="GO" id="GO:0022857">
    <property type="term" value="F:transmembrane transporter activity"/>
    <property type="evidence" value="ECO:0007669"/>
    <property type="project" value="TreeGrafter"/>
</dbReference>
<feature type="transmembrane region" description="Helical" evidence="7">
    <location>
        <begin position="411"/>
        <end position="434"/>
    </location>
</feature>
<keyword evidence="10" id="KW-1185">Reference proteome</keyword>
<evidence type="ECO:0000259" key="8">
    <source>
        <dbReference type="Pfam" id="PF02687"/>
    </source>
</evidence>
<keyword evidence="9" id="KW-0449">Lipoprotein</keyword>
<evidence type="ECO:0000256" key="5">
    <source>
        <dbReference type="ARBA" id="ARBA00023136"/>
    </source>
</evidence>
<feature type="transmembrane region" description="Helical" evidence="7">
    <location>
        <begin position="755"/>
        <end position="777"/>
    </location>
</feature>
<organism evidence="9 10">
    <name type="scientific">Maledivibacter halophilus</name>
    <dbReference type="NCBI Taxonomy" id="36842"/>
    <lineage>
        <taxon>Bacteria</taxon>
        <taxon>Bacillati</taxon>
        <taxon>Bacillota</taxon>
        <taxon>Clostridia</taxon>
        <taxon>Peptostreptococcales</taxon>
        <taxon>Caminicellaceae</taxon>
        <taxon>Maledivibacter</taxon>
    </lineage>
</organism>
<dbReference type="InterPro" id="IPR003838">
    <property type="entry name" value="ABC3_permease_C"/>
</dbReference>
<dbReference type="PANTHER" id="PTHR30572">
    <property type="entry name" value="MEMBRANE COMPONENT OF TRANSPORTER-RELATED"/>
    <property type="match status" value="1"/>
</dbReference>
<dbReference type="STRING" id="36842.SAMN02194393_02732"/>
<feature type="transmembrane region" description="Helical" evidence="7">
    <location>
        <begin position="306"/>
        <end position="327"/>
    </location>
</feature>
<keyword evidence="5 7" id="KW-0472">Membrane</keyword>
<dbReference type="GO" id="GO:0005886">
    <property type="term" value="C:plasma membrane"/>
    <property type="evidence" value="ECO:0007669"/>
    <property type="project" value="UniProtKB-SubCell"/>
</dbReference>
<evidence type="ECO:0000256" key="2">
    <source>
        <dbReference type="ARBA" id="ARBA00022475"/>
    </source>
</evidence>
<dbReference type="Pfam" id="PF02687">
    <property type="entry name" value="FtsX"/>
    <property type="match status" value="1"/>
</dbReference>
<evidence type="ECO:0000256" key="3">
    <source>
        <dbReference type="ARBA" id="ARBA00022692"/>
    </source>
</evidence>
<dbReference type="RefSeq" id="WP_170917413.1">
    <property type="nucleotide sequence ID" value="NZ_FUZT01000006.1"/>
</dbReference>
<feature type="transmembrane region" description="Helical" evidence="7">
    <location>
        <begin position="339"/>
        <end position="357"/>
    </location>
</feature>
<evidence type="ECO:0000256" key="6">
    <source>
        <dbReference type="ARBA" id="ARBA00038076"/>
    </source>
</evidence>
<feature type="domain" description="ABC3 transporter permease C-terminal" evidence="8">
    <location>
        <begin position="665"/>
        <end position="783"/>
    </location>
</feature>
<dbReference type="InterPro" id="IPR050250">
    <property type="entry name" value="Macrolide_Exporter_MacB"/>
</dbReference>
<evidence type="ECO:0000256" key="4">
    <source>
        <dbReference type="ARBA" id="ARBA00022989"/>
    </source>
</evidence>
<keyword evidence="3 7" id="KW-0812">Transmembrane</keyword>